<keyword evidence="2" id="KW-1185">Reference proteome</keyword>
<dbReference type="Proteomes" id="UP001198200">
    <property type="component" value="Unassembled WGS sequence"/>
</dbReference>
<dbReference type="AlphaFoldDB" id="A0AAE3E2T8"/>
<reference evidence="1 2" key="1">
    <citation type="submission" date="2021-10" db="EMBL/GenBank/DDBJ databases">
        <title>Anaerobic single-cell dispensing facilitates the cultivation of human gut bacteria.</title>
        <authorList>
            <person name="Afrizal A."/>
        </authorList>
    </citation>
    <scope>NUCLEOTIDE SEQUENCE [LARGE SCALE GENOMIC DNA]</scope>
    <source>
        <strain evidence="1 2">CLA-AA-H224</strain>
    </source>
</reference>
<sequence>MYYVPDGTTKCGFYECKSCKSRFLSLQTMKKIPCPYCEQDADMEIGPDESMEELTDTAELQEIVEGENVEKMDRLLSLAITGGDYEWL</sequence>
<gene>
    <name evidence="1" type="ORF">LKD48_04030</name>
</gene>
<dbReference type="RefSeq" id="WP_118614198.1">
    <property type="nucleotide sequence ID" value="NZ_JAJEQN010000007.1"/>
</dbReference>
<dbReference type="Gene3D" id="3.30.40.10">
    <property type="entry name" value="Zinc/RING finger domain, C3HC4 (zinc finger)"/>
    <property type="match status" value="1"/>
</dbReference>
<dbReference type="InterPro" id="IPR013083">
    <property type="entry name" value="Znf_RING/FYVE/PHD"/>
</dbReference>
<accession>A0AAE3E2T8</accession>
<evidence type="ECO:0000313" key="2">
    <source>
        <dbReference type="Proteomes" id="UP001198200"/>
    </source>
</evidence>
<protein>
    <submittedName>
        <fullName evidence="1">Uncharacterized protein</fullName>
    </submittedName>
</protein>
<proteinExistence type="predicted"/>
<evidence type="ECO:0000313" key="1">
    <source>
        <dbReference type="EMBL" id="MCC2220816.1"/>
    </source>
</evidence>
<name>A0AAE3E2T8_9FIRM</name>
<comment type="caution">
    <text evidence="1">The sequence shown here is derived from an EMBL/GenBank/DDBJ whole genome shotgun (WGS) entry which is preliminary data.</text>
</comment>
<dbReference type="EMBL" id="JAJEQN010000007">
    <property type="protein sequence ID" value="MCC2220816.1"/>
    <property type="molecule type" value="Genomic_DNA"/>
</dbReference>
<organism evidence="1 2">
    <name type="scientific">Anthropogastromicrobium aceti</name>
    <dbReference type="NCBI Taxonomy" id="2981768"/>
    <lineage>
        <taxon>Bacteria</taxon>
        <taxon>Bacillati</taxon>
        <taxon>Bacillota</taxon>
        <taxon>Clostridia</taxon>
        <taxon>Lachnospirales</taxon>
        <taxon>Lachnospiraceae</taxon>
        <taxon>Anthropogastromicrobium</taxon>
    </lineage>
</organism>